<dbReference type="InterPro" id="IPR036390">
    <property type="entry name" value="WH_DNA-bd_sf"/>
</dbReference>
<evidence type="ECO:0000313" key="6">
    <source>
        <dbReference type="Proteomes" id="UP000195137"/>
    </source>
</evidence>
<protein>
    <submittedName>
        <fullName evidence="5">DNA-binding transcriptional regulator Lrp family</fullName>
    </submittedName>
</protein>
<dbReference type="PANTHER" id="PTHR30154">
    <property type="entry name" value="LEUCINE-RESPONSIVE REGULATORY PROTEIN"/>
    <property type="match status" value="1"/>
</dbReference>
<dbReference type="RefSeq" id="WP_086637337.1">
    <property type="nucleotide sequence ID" value="NZ_MRZU01000003.1"/>
</dbReference>
<dbReference type="Pfam" id="PF01037">
    <property type="entry name" value="AsnC_trans_reg"/>
    <property type="match status" value="1"/>
</dbReference>
<evidence type="ECO:0000313" key="5">
    <source>
        <dbReference type="EMBL" id="OUJ19318.1"/>
    </source>
</evidence>
<dbReference type="InterPro" id="IPR019888">
    <property type="entry name" value="Tscrpt_reg_AsnC-like"/>
</dbReference>
<dbReference type="Proteomes" id="UP000195137">
    <property type="component" value="Unassembled WGS sequence"/>
</dbReference>
<dbReference type="CDD" id="cd00090">
    <property type="entry name" value="HTH_ARSR"/>
    <property type="match status" value="1"/>
</dbReference>
<feature type="domain" description="HTH asnC-type" evidence="4">
    <location>
        <begin position="3"/>
        <end position="64"/>
    </location>
</feature>
<keyword evidence="3" id="KW-0804">Transcription</keyword>
<keyword evidence="2 5" id="KW-0238">DNA-binding</keyword>
<evidence type="ECO:0000256" key="2">
    <source>
        <dbReference type="ARBA" id="ARBA00023125"/>
    </source>
</evidence>
<reference evidence="5 6" key="1">
    <citation type="submission" date="2016-12" db="EMBL/GenBank/DDBJ databases">
        <title>Discovery of methanogenic haloarchaea.</title>
        <authorList>
            <person name="Sorokin D.Y."/>
            <person name="Makarova K.S."/>
            <person name="Abbas B."/>
            <person name="Ferrer M."/>
            <person name="Golyshin P.N."/>
        </authorList>
    </citation>
    <scope>NUCLEOTIDE SEQUENCE [LARGE SCALE GENOMIC DNA]</scope>
    <source>
        <strain evidence="5">AMET1</strain>
    </source>
</reference>
<sequence>MNIDETDKKILKELQKDARKSYRKIAEQTDISEGTAYNRIKKMQQNKIIQGYTPDIDYQKLGYDLTTIIGITGEGSQLQDLEQEIAENPHVTAVYDVTGQYDAITIAKFQNRKQLNQFIKQILKRKDVKKTYTMLTLNTIKEKHQIKL</sequence>
<dbReference type="PRINTS" id="PR00033">
    <property type="entry name" value="HTHASNC"/>
</dbReference>
<dbReference type="OrthoDB" id="6995at2157"/>
<gene>
    <name evidence="5" type="ORF">AMET1_0974</name>
</gene>
<dbReference type="SUPFAM" id="SSF54909">
    <property type="entry name" value="Dimeric alpha+beta barrel"/>
    <property type="match status" value="1"/>
</dbReference>
<dbReference type="SMART" id="SM00344">
    <property type="entry name" value="HTH_ASNC"/>
    <property type="match status" value="1"/>
</dbReference>
<keyword evidence="1" id="KW-0805">Transcription regulation</keyword>
<dbReference type="PROSITE" id="PS50956">
    <property type="entry name" value="HTH_ASNC_2"/>
    <property type="match status" value="1"/>
</dbReference>
<evidence type="ECO:0000256" key="1">
    <source>
        <dbReference type="ARBA" id="ARBA00023015"/>
    </source>
</evidence>
<dbReference type="InterPro" id="IPR019887">
    <property type="entry name" value="Tscrpt_reg_AsnC/Lrp_C"/>
</dbReference>
<dbReference type="Gene3D" id="1.10.10.10">
    <property type="entry name" value="Winged helix-like DNA-binding domain superfamily/Winged helix DNA-binding domain"/>
    <property type="match status" value="1"/>
</dbReference>
<dbReference type="PANTHER" id="PTHR30154:SF34">
    <property type="entry name" value="TRANSCRIPTIONAL REGULATOR AZLB"/>
    <property type="match status" value="1"/>
</dbReference>
<dbReference type="InterPro" id="IPR000485">
    <property type="entry name" value="AsnC-type_HTH_dom"/>
</dbReference>
<dbReference type="Pfam" id="PF13404">
    <property type="entry name" value="HTH_AsnC-type"/>
    <property type="match status" value="1"/>
</dbReference>
<dbReference type="Gene3D" id="3.30.70.920">
    <property type="match status" value="1"/>
</dbReference>
<evidence type="ECO:0000259" key="4">
    <source>
        <dbReference type="PROSITE" id="PS50956"/>
    </source>
</evidence>
<name>A0A1Y3GCZ7_9EURY</name>
<dbReference type="InterPro" id="IPR011991">
    <property type="entry name" value="ArsR-like_HTH"/>
</dbReference>
<comment type="caution">
    <text evidence="5">The sequence shown here is derived from an EMBL/GenBank/DDBJ whole genome shotgun (WGS) entry which is preliminary data.</text>
</comment>
<dbReference type="GO" id="GO:0043200">
    <property type="term" value="P:response to amino acid"/>
    <property type="evidence" value="ECO:0007669"/>
    <property type="project" value="TreeGrafter"/>
</dbReference>
<dbReference type="InterPro" id="IPR011008">
    <property type="entry name" value="Dimeric_a/b-barrel"/>
</dbReference>
<dbReference type="GO" id="GO:0005829">
    <property type="term" value="C:cytosol"/>
    <property type="evidence" value="ECO:0007669"/>
    <property type="project" value="TreeGrafter"/>
</dbReference>
<dbReference type="AlphaFoldDB" id="A0A1Y3GCZ7"/>
<accession>A0A1Y3GCZ7</accession>
<evidence type="ECO:0000256" key="3">
    <source>
        <dbReference type="ARBA" id="ARBA00023163"/>
    </source>
</evidence>
<dbReference type="EMBL" id="MRZU01000003">
    <property type="protein sequence ID" value="OUJ19318.1"/>
    <property type="molecule type" value="Genomic_DNA"/>
</dbReference>
<proteinExistence type="predicted"/>
<dbReference type="InterPro" id="IPR036388">
    <property type="entry name" value="WH-like_DNA-bd_sf"/>
</dbReference>
<keyword evidence="6" id="KW-1185">Reference proteome</keyword>
<dbReference type="GO" id="GO:0043565">
    <property type="term" value="F:sequence-specific DNA binding"/>
    <property type="evidence" value="ECO:0007669"/>
    <property type="project" value="InterPro"/>
</dbReference>
<dbReference type="SUPFAM" id="SSF46785">
    <property type="entry name" value="Winged helix' DNA-binding domain"/>
    <property type="match status" value="1"/>
</dbReference>
<organism evidence="5 6">
    <name type="scientific">Methanonatronarchaeum thermophilum</name>
    <dbReference type="NCBI Taxonomy" id="1927129"/>
    <lineage>
        <taxon>Archaea</taxon>
        <taxon>Methanobacteriati</taxon>
        <taxon>Methanobacteriota</taxon>
        <taxon>Methanonatronarchaeia</taxon>
        <taxon>Methanonatronarchaeales</taxon>
        <taxon>Methanonatronarchaeaceae</taxon>
        <taxon>Methanonatronarchaeum</taxon>
    </lineage>
</organism>